<keyword evidence="2" id="KW-1185">Reference proteome</keyword>
<reference evidence="1" key="1">
    <citation type="submission" date="2022-11" db="EMBL/GenBank/DDBJ databases">
        <title>Centuries of genome instability and evolution in soft-shell clam transmissible cancer (bioRxiv).</title>
        <authorList>
            <person name="Hart S.F.M."/>
            <person name="Yonemitsu M.A."/>
            <person name="Giersch R.M."/>
            <person name="Beal B.F."/>
            <person name="Arriagada G."/>
            <person name="Davis B.W."/>
            <person name="Ostrander E.A."/>
            <person name="Goff S.P."/>
            <person name="Metzger M.J."/>
        </authorList>
    </citation>
    <scope>NUCLEOTIDE SEQUENCE</scope>
    <source>
        <strain evidence="1">MELC-2E11</strain>
        <tissue evidence="1">Siphon/mantle</tissue>
    </source>
</reference>
<dbReference type="Proteomes" id="UP001164746">
    <property type="component" value="Chromosome 16"/>
</dbReference>
<dbReference type="EMBL" id="CP111027">
    <property type="protein sequence ID" value="WAR29107.1"/>
    <property type="molecule type" value="Genomic_DNA"/>
</dbReference>
<accession>A0ABY7G3S9</accession>
<gene>
    <name evidence="1" type="ORF">MAR_002675</name>
</gene>
<sequence length="64" mass="7107">MTKRSAVNISTITKLQPLSITTDVFQATVESCMDFKTVDSIKELFNLCDNSISTVFVFGSTLIR</sequence>
<organism evidence="1 2">
    <name type="scientific">Mya arenaria</name>
    <name type="common">Soft-shell clam</name>
    <dbReference type="NCBI Taxonomy" id="6604"/>
    <lineage>
        <taxon>Eukaryota</taxon>
        <taxon>Metazoa</taxon>
        <taxon>Spiralia</taxon>
        <taxon>Lophotrochozoa</taxon>
        <taxon>Mollusca</taxon>
        <taxon>Bivalvia</taxon>
        <taxon>Autobranchia</taxon>
        <taxon>Heteroconchia</taxon>
        <taxon>Euheterodonta</taxon>
        <taxon>Imparidentia</taxon>
        <taxon>Neoheterodontei</taxon>
        <taxon>Myida</taxon>
        <taxon>Myoidea</taxon>
        <taxon>Myidae</taxon>
        <taxon>Mya</taxon>
    </lineage>
</organism>
<evidence type="ECO:0000313" key="1">
    <source>
        <dbReference type="EMBL" id="WAR29107.1"/>
    </source>
</evidence>
<proteinExistence type="predicted"/>
<evidence type="ECO:0000313" key="2">
    <source>
        <dbReference type="Proteomes" id="UP001164746"/>
    </source>
</evidence>
<name>A0ABY7G3S9_MYAAR</name>
<protein>
    <submittedName>
        <fullName evidence="1">Uncharacterized protein</fullName>
    </submittedName>
</protein>